<dbReference type="RefSeq" id="YP_010111295.1">
    <property type="nucleotide sequence ID" value="NC_055880.1"/>
</dbReference>
<organism evidence="3 4">
    <name type="scientific">uncultured phage cr111_1</name>
    <dbReference type="NCBI Taxonomy" id="2772071"/>
    <lineage>
        <taxon>Viruses</taxon>
        <taxon>Duplodnaviria</taxon>
        <taxon>Heunggongvirae</taxon>
        <taxon>Uroviricota</taxon>
        <taxon>Caudoviricetes</taxon>
        <taxon>Crassvirales</taxon>
        <taxon>Steigviridae</taxon>
        <taxon>Asinivirinae</taxon>
        <taxon>Lahndsivirus</taxon>
        <taxon>Lahndsivirus rarus</taxon>
    </lineage>
</organism>
<feature type="coiled-coil region" evidence="1">
    <location>
        <begin position="233"/>
        <end position="260"/>
    </location>
</feature>
<dbReference type="KEGG" id="vg:65129658"/>
<reference evidence="3 4" key="1">
    <citation type="submission" date="2020-07" db="EMBL/GenBank/DDBJ databases">
        <title>Taxonomic proposal: Crassvirales, a new order of highly abundant and diverse bacterial viruses.</title>
        <authorList>
            <person name="Shkoporov A.N."/>
            <person name="Stockdale S.R."/>
            <person name="Guerin E."/>
            <person name="Ross R.P."/>
            <person name="Hill C."/>
        </authorList>
    </citation>
    <scope>NUCLEOTIDE SEQUENCE [LARGE SCALE GENOMIC DNA]</scope>
</reference>
<dbReference type="Proteomes" id="UP000594132">
    <property type="component" value="Segment"/>
</dbReference>
<evidence type="ECO:0000256" key="1">
    <source>
        <dbReference type="SAM" id="Coils"/>
    </source>
</evidence>
<evidence type="ECO:0000313" key="4">
    <source>
        <dbReference type="Proteomes" id="UP000594132"/>
    </source>
</evidence>
<feature type="compositionally biased region" description="Acidic residues" evidence="2">
    <location>
        <begin position="45"/>
        <end position="55"/>
    </location>
</feature>
<dbReference type="GeneID" id="65129658"/>
<proteinExistence type="predicted"/>
<dbReference type="EMBL" id="MT774387">
    <property type="protein sequence ID" value="QOR59137.1"/>
    <property type="molecule type" value="Genomic_DNA"/>
</dbReference>
<evidence type="ECO:0000313" key="3">
    <source>
        <dbReference type="EMBL" id="QOR59137.1"/>
    </source>
</evidence>
<feature type="compositionally biased region" description="Polar residues" evidence="2">
    <location>
        <begin position="67"/>
        <end position="92"/>
    </location>
</feature>
<accession>A0A7M1RXK5</accession>
<evidence type="ECO:0000256" key="2">
    <source>
        <dbReference type="SAM" id="MobiDB-lite"/>
    </source>
</evidence>
<sequence length="382" mass="42805">MGDELSMDLIMTGDEAEDLFLNNSPEEKETTVPPAEGQNKTTTEGEPEPIEDINSEELFSSEGVGSGETQENGENAGNQQGDGSSPNDNFYSSIATACKEEGIFSNLEDDSLENIKTAEDFKEAMNKQVMAMLDEKQRQISEALEYGVEPDEVQKYQNAINYLDSLSEEAIKEEGDKGISLRRQLIYNDYRNRGFSEERAKKYTERSFEQGTDVDDALDAKLSNKEFFSTQYSKLVEAAKEQAEKEAKQEREKAESIKKAIMDTEEPFEGVKLDKATRQRVFETISKPVFKDKEGNMYTALQKAQHDDEEGFIRKLGYIFTLTDGFKNLDGLVKGKVQKETKRGFQRIEQALRTPPTPGEPRFASGVGGVEEVKSGGFLLDV</sequence>
<feature type="region of interest" description="Disordered" evidence="2">
    <location>
        <begin position="1"/>
        <end position="92"/>
    </location>
</feature>
<keyword evidence="1" id="KW-0175">Coiled coil</keyword>
<keyword evidence="4" id="KW-1185">Reference proteome</keyword>
<protein>
    <submittedName>
        <fullName evidence="3">Uncharacterized protein</fullName>
    </submittedName>
</protein>
<name>A0A7M1RXK5_9CAUD</name>